<dbReference type="InterPro" id="IPR006160">
    <property type="entry name" value="SCFA_transpt_AtoE"/>
</dbReference>
<feature type="transmembrane region" description="Helical" evidence="1">
    <location>
        <begin position="102"/>
        <end position="129"/>
    </location>
</feature>
<dbReference type="GO" id="GO:0005886">
    <property type="term" value="C:plasma membrane"/>
    <property type="evidence" value="ECO:0007669"/>
    <property type="project" value="TreeGrafter"/>
</dbReference>
<feature type="transmembrane region" description="Helical" evidence="1">
    <location>
        <begin position="15"/>
        <end position="36"/>
    </location>
</feature>
<dbReference type="Pfam" id="PF02667">
    <property type="entry name" value="SCFA_trans"/>
    <property type="match status" value="1"/>
</dbReference>
<dbReference type="EMBL" id="JSVA01000006">
    <property type="protein sequence ID" value="KOF03753.1"/>
    <property type="molecule type" value="Genomic_DNA"/>
</dbReference>
<dbReference type="OrthoDB" id="9342495at2"/>
<keyword evidence="3" id="KW-1185">Reference proteome</keyword>
<gene>
    <name evidence="2" type="ORF">OB69_05575</name>
</gene>
<organism evidence="2 3">
    <name type="scientific">Roseivirga seohaensis subsp. aquiponti</name>
    <dbReference type="NCBI Taxonomy" id="1566026"/>
    <lineage>
        <taxon>Bacteria</taxon>
        <taxon>Pseudomonadati</taxon>
        <taxon>Bacteroidota</taxon>
        <taxon>Cytophagia</taxon>
        <taxon>Cytophagales</taxon>
        <taxon>Roseivirgaceae</taxon>
        <taxon>Roseivirga</taxon>
    </lineage>
</organism>
<protein>
    <recommendedName>
        <fullName evidence="4">Short chain fatty acid transporter</fullName>
    </recommendedName>
</protein>
<feature type="transmembrane region" description="Helical" evidence="1">
    <location>
        <begin position="150"/>
        <end position="171"/>
    </location>
</feature>
<evidence type="ECO:0000313" key="3">
    <source>
        <dbReference type="Proteomes" id="UP000036908"/>
    </source>
</evidence>
<keyword evidence="1" id="KW-0812">Transmembrane</keyword>
<evidence type="ECO:0008006" key="4">
    <source>
        <dbReference type="Google" id="ProtNLM"/>
    </source>
</evidence>
<dbReference type="RefSeq" id="WP_053222713.1">
    <property type="nucleotide sequence ID" value="NZ_JSVA01000006.1"/>
</dbReference>
<accession>A0A0L8AMQ3</accession>
<feature type="transmembrane region" description="Helical" evidence="1">
    <location>
        <begin position="280"/>
        <end position="298"/>
    </location>
</feature>
<dbReference type="PATRIC" id="fig|1566026.4.peg.2939"/>
<comment type="caution">
    <text evidence="2">The sequence shown here is derived from an EMBL/GenBank/DDBJ whole genome shotgun (WGS) entry which is preliminary data.</text>
</comment>
<feature type="transmembrane region" description="Helical" evidence="1">
    <location>
        <begin position="427"/>
        <end position="448"/>
    </location>
</feature>
<dbReference type="PANTHER" id="PTHR41983">
    <property type="entry name" value="SHORT-CHAIN FATTY ACID TRANSPORTER-RELATED"/>
    <property type="match status" value="1"/>
</dbReference>
<reference evidence="3" key="1">
    <citation type="submission" date="2014-11" db="EMBL/GenBank/DDBJ databases">
        <title>Genome sequencing of Roseivirga sp. D-25.</title>
        <authorList>
            <person name="Selvaratnam C."/>
            <person name="Thevarajoo S."/>
            <person name="Goh K.M."/>
            <person name="Eee R."/>
            <person name="Chan K.-G."/>
            <person name="Chong C.S."/>
        </authorList>
    </citation>
    <scope>NUCLEOTIDE SEQUENCE [LARGE SCALE GENOMIC DNA]</scope>
    <source>
        <strain evidence="3">D-25</strain>
    </source>
</reference>
<proteinExistence type="predicted"/>
<sequence length="449" mass="48963">MSKNSLYLRFVRQILPSPFSIAVILTLVTFILALVFTERPENSGSTYSMVILGYWEIGFWELLEFTMQMALILILGHALALTPFVNNIIDRFTIYCNTSAKAAFTISLLTILVSMINWGLCLVFGAIFARKVAERAKAHGWKMNYPLLGAAGYSGMMCFHGGFSGSAPLAVASRDHFLIQEIGQIGIGQTLLSTPNIITFVLLLIIVPSVFYLLGKRGHDTEINMVFKKETHHVGGKSQGAERIDNSKIAAIVLGGIICFIALRKIWVSPSLVGLSFIDLNYINFFFFGLAVLLHGSFAKFLSAIEEAIGGSAGIIIQFPLYAGIMGIMTYSGLGALFSQGFMEISNATTLPIFTFFSAAIVNIFVPSGGGQWVVQGPIVTEAAQNLGSSIPKTIMALSYGDQLTNMLQPFWALPLLGITKLKAKDILPYSFLIMLVGMGIFLISLLLF</sequence>
<dbReference type="AlphaFoldDB" id="A0A0L8AMQ3"/>
<feature type="transmembrane region" description="Helical" evidence="1">
    <location>
        <begin position="345"/>
        <end position="366"/>
    </location>
</feature>
<keyword evidence="1" id="KW-1133">Transmembrane helix</keyword>
<feature type="transmembrane region" description="Helical" evidence="1">
    <location>
        <begin position="197"/>
        <end position="215"/>
    </location>
</feature>
<name>A0A0L8AMQ3_9BACT</name>
<dbReference type="Proteomes" id="UP000036908">
    <property type="component" value="Unassembled WGS sequence"/>
</dbReference>
<dbReference type="PANTHER" id="PTHR41983:SF2">
    <property type="entry name" value="SHORT-CHAIN FATTY ACID TRANSPORTER-RELATED"/>
    <property type="match status" value="1"/>
</dbReference>
<keyword evidence="1" id="KW-0472">Membrane</keyword>
<evidence type="ECO:0000313" key="2">
    <source>
        <dbReference type="EMBL" id="KOF03753.1"/>
    </source>
</evidence>
<feature type="transmembrane region" description="Helical" evidence="1">
    <location>
        <begin position="319"/>
        <end position="339"/>
    </location>
</feature>
<feature type="transmembrane region" description="Helical" evidence="1">
    <location>
        <begin position="249"/>
        <end position="268"/>
    </location>
</feature>
<evidence type="ECO:0000256" key="1">
    <source>
        <dbReference type="SAM" id="Phobius"/>
    </source>
</evidence>
<feature type="transmembrane region" description="Helical" evidence="1">
    <location>
        <begin position="57"/>
        <end position="82"/>
    </location>
</feature>